<feature type="domain" description="NADP-dependent oxidoreductase" evidence="7">
    <location>
        <begin position="21"/>
        <end position="266"/>
    </location>
</feature>
<dbReference type="InterPro" id="IPR020471">
    <property type="entry name" value="AKR"/>
</dbReference>
<accession>A0A0R2N511</accession>
<reference evidence="8 9" key="1">
    <citation type="journal article" date="2015" name="Genome Announc.">
        <title>Expanding the biotechnology potential of lactobacilli through comparative genomics of 213 strains and associated genera.</title>
        <authorList>
            <person name="Sun Z."/>
            <person name="Harris H.M."/>
            <person name="McCann A."/>
            <person name="Guo C."/>
            <person name="Argimon S."/>
            <person name="Zhang W."/>
            <person name="Yang X."/>
            <person name="Jeffery I.B."/>
            <person name="Cooney J.C."/>
            <person name="Kagawa T.F."/>
            <person name="Liu W."/>
            <person name="Song Y."/>
            <person name="Salvetti E."/>
            <person name="Wrobel A."/>
            <person name="Rasinkangas P."/>
            <person name="Parkhill J."/>
            <person name="Rea M.C."/>
            <person name="O'Sullivan O."/>
            <person name="Ritari J."/>
            <person name="Douillard F.P."/>
            <person name="Paul Ross R."/>
            <person name="Yang R."/>
            <person name="Briner A.E."/>
            <person name="Felis G.E."/>
            <person name="de Vos W.M."/>
            <person name="Barrangou R."/>
            <person name="Klaenhammer T.R."/>
            <person name="Caufield P.W."/>
            <person name="Cui Y."/>
            <person name="Zhang H."/>
            <person name="O'Toole P.W."/>
        </authorList>
    </citation>
    <scope>NUCLEOTIDE SEQUENCE [LARGE SCALE GENOMIC DNA]</scope>
    <source>
        <strain evidence="8 9">DSM 24301</strain>
    </source>
</reference>
<evidence type="ECO:0000256" key="2">
    <source>
        <dbReference type="ARBA" id="ARBA00022857"/>
    </source>
</evidence>
<proteinExistence type="inferred from homology"/>
<dbReference type="PANTHER" id="PTHR43827:SF3">
    <property type="entry name" value="NADP-DEPENDENT OXIDOREDUCTASE DOMAIN-CONTAINING PROTEIN"/>
    <property type="match status" value="1"/>
</dbReference>
<comment type="caution">
    <text evidence="8">The sequence shown here is derived from an EMBL/GenBank/DDBJ whole genome shotgun (WGS) entry which is preliminary data.</text>
</comment>
<keyword evidence="2" id="KW-0521">NADP</keyword>
<evidence type="ECO:0000313" key="8">
    <source>
        <dbReference type="EMBL" id="KRO18883.1"/>
    </source>
</evidence>
<dbReference type="PRINTS" id="PR00069">
    <property type="entry name" value="ALDKETRDTASE"/>
</dbReference>
<dbReference type="STRING" id="1293598.IV56_GL000035"/>
<dbReference type="OrthoDB" id="9804790at2"/>
<dbReference type="AlphaFoldDB" id="A0A0R2N511"/>
<keyword evidence="9" id="KW-1185">Reference proteome</keyword>
<dbReference type="Gene3D" id="3.20.20.100">
    <property type="entry name" value="NADP-dependent oxidoreductase domain"/>
    <property type="match status" value="1"/>
</dbReference>
<dbReference type="InterPro" id="IPR023210">
    <property type="entry name" value="NADP_OxRdtase_dom"/>
</dbReference>
<dbReference type="InterPro" id="IPR018170">
    <property type="entry name" value="Aldo/ket_reductase_CS"/>
</dbReference>
<name>A0A0R2N511_9LACO</name>
<dbReference type="PANTHER" id="PTHR43827">
    <property type="entry name" value="2,5-DIKETO-D-GLUCONIC ACID REDUCTASE"/>
    <property type="match status" value="1"/>
</dbReference>
<dbReference type="GO" id="GO:0016616">
    <property type="term" value="F:oxidoreductase activity, acting on the CH-OH group of donors, NAD or NADP as acceptor"/>
    <property type="evidence" value="ECO:0007669"/>
    <property type="project" value="UniProtKB-ARBA"/>
</dbReference>
<dbReference type="InterPro" id="IPR036812">
    <property type="entry name" value="NAD(P)_OxRdtase_dom_sf"/>
</dbReference>
<comment type="similarity">
    <text evidence="1">Belongs to the aldo/keto reductase family.</text>
</comment>
<sequence>MAQFNLDSKYVLNNGVEMPRLGLGVWKTDNKTAETSVTQAIKDGYTLIDTAKQYGNETGVGRGIAAGLEATGKKREDLFITTKVFNGDQGFDSTLQKFEGTLKRLGLDYIDLYLIHWPVDDTFVATWQALETLYKAGRVRAIGVSNFDETHLQQILDAGTVVPAVDQIEFNPLVQDTKIREFAKKYDIAIEAWSPLGGGASLTNPAIQAIADAHHKTTAQVILRFDLQSDIITIPKSVHEARIIENADVYDFQLSQAEMKQIEDLNKEQRSLWLDDFYWHGNPKGYKDEVDQWPDSPEDYDA</sequence>
<protein>
    <submittedName>
        <fullName evidence="8">Oxidoreductase</fullName>
    </submittedName>
</protein>
<evidence type="ECO:0000259" key="7">
    <source>
        <dbReference type="Pfam" id="PF00248"/>
    </source>
</evidence>
<evidence type="ECO:0000256" key="3">
    <source>
        <dbReference type="ARBA" id="ARBA00023002"/>
    </source>
</evidence>
<feature type="site" description="Lowers pKa of active site Tyr" evidence="6">
    <location>
        <position position="83"/>
    </location>
</feature>
<dbReference type="PROSITE" id="PS00062">
    <property type="entry name" value="ALDOKETO_REDUCTASE_2"/>
    <property type="match status" value="1"/>
</dbReference>
<dbReference type="FunFam" id="3.20.20.100:FF:000015">
    <property type="entry name" value="Oxidoreductase, aldo/keto reductase family"/>
    <property type="match status" value="1"/>
</dbReference>
<dbReference type="Proteomes" id="UP000050969">
    <property type="component" value="Unassembled WGS sequence"/>
</dbReference>
<organism evidence="8 9">
    <name type="scientific">Lacticaseibacillus saniviri JCM 17471 = DSM 24301</name>
    <dbReference type="NCBI Taxonomy" id="1293598"/>
    <lineage>
        <taxon>Bacteria</taxon>
        <taxon>Bacillati</taxon>
        <taxon>Bacillota</taxon>
        <taxon>Bacilli</taxon>
        <taxon>Lactobacillales</taxon>
        <taxon>Lactobacillaceae</taxon>
        <taxon>Lacticaseibacillus</taxon>
    </lineage>
</organism>
<evidence type="ECO:0000313" key="9">
    <source>
        <dbReference type="Proteomes" id="UP000050969"/>
    </source>
</evidence>
<evidence type="ECO:0000256" key="4">
    <source>
        <dbReference type="PIRSR" id="PIRSR000097-1"/>
    </source>
</evidence>
<dbReference type="PROSITE" id="PS00063">
    <property type="entry name" value="ALDOKETO_REDUCTASE_3"/>
    <property type="match status" value="1"/>
</dbReference>
<evidence type="ECO:0000256" key="1">
    <source>
        <dbReference type="ARBA" id="ARBA00007905"/>
    </source>
</evidence>
<evidence type="ECO:0000256" key="6">
    <source>
        <dbReference type="PIRSR" id="PIRSR000097-3"/>
    </source>
</evidence>
<evidence type="ECO:0000256" key="5">
    <source>
        <dbReference type="PIRSR" id="PIRSR000097-2"/>
    </source>
</evidence>
<feature type="binding site" evidence="5">
    <location>
        <position position="116"/>
    </location>
    <ligand>
        <name>substrate</name>
    </ligand>
</feature>
<feature type="active site" description="Proton donor" evidence="4">
    <location>
        <position position="54"/>
    </location>
</feature>
<dbReference type="EMBL" id="JQCE01000001">
    <property type="protein sequence ID" value="KRO18883.1"/>
    <property type="molecule type" value="Genomic_DNA"/>
</dbReference>
<dbReference type="PATRIC" id="fig|1293598.4.peg.35"/>
<gene>
    <name evidence="8" type="ORF">IV56_GL000035</name>
</gene>
<dbReference type="Pfam" id="PF00248">
    <property type="entry name" value="Aldo_ket_red"/>
    <property type="match status" value="1"/>
</dbReference>
<keyword evidence="3" id="KW-0560">Oxidoreductase</keyword>
<dbReference type="RefSeq" id="WP_054777086.1">
    <property type="nucleotide sequence ID" value="NZ_BBBX01000007.1"/>
</dbReference>
<dbReference type="SUPFAM" id="SSF51430">
    <property type="entry name" value="NAD(P)-linked oxidoreductase"/>
    <property type="match status" value="1"/>
</dbReference>
<dbReference type="PIRSF" id="PIRSF000097">
    <property type="entry name" value="AKR"/>
    <property type="match status" value="1"/>
</dbReference>